<sequence length="78" mass="8561">MASGLIPEEEDQEMYDDIGIPEERHPAPVSAPPPSHSEPIDEDIYEELPGNSGYCPCWTLACTQPAPVVSAPVRRKDE</sequence>
<accession>A0A8T2P6K1</accession>
<feature type="compositionally biased region" description="Acidic residues" evidence="1">
    <location>
        <begin position="7"/>
        <end position="20"/>
    </location>
</feature>
<reference evidence="2" key="1">
    <citation type="thesis" date="2021" institute="BYU ScholarsArchive" country="Provo, UT, USA">
        <title>Applications of and Algorithms for Genome Assembly and Genomic Analyses with an Emphasis on Marine Teleosts.</title>
        <authorList>
            <person name="Pickett B.D."/>
        </authorList>
    </citation>
    <scope>NUCLEOTIDE SEQUENCE</scope>
    <source>
        <strain evidence="2">HI-2016</strain>
    </source>
</reference>
<gene>
    <name evidence="2" type="ORF">JZ751_009711</name>
</gene>
<organism evidence="2 3">
    <name type="scientific">Albula glossodonta</name>
    <name type="common">roundjaw bonefish</name>
    <dbReference type="NCBI Taxonomy" id="121402"/>
    <lineage>
        <taxon>Eukaryota</taxon>
        <taxon>Metazoa</taxon>
        <taxon>Chordata</taxon>
        <taxon>Craniata</taxon>
        <taxon>Vertebrata</taxon>
        <taxon>Euteleostomi</taxon>
        <taxon>Actinopterygii</taxon>
        <taxon>Neopterygii</taxon>
        <taxon>Teleostei</taxon>
        <taxon>Albuliformes</taxon>
        <taxon>Albulidae</taxon>
        <taxon>Albula</taxon>
    </lineage>
</organism>
<protein>
    <submittedName>
        <fullName evidence="2">Uncharacterized protein</fullName>
    </submittedName>
</protein>
<dbReference type="AlphaFoldDB" id="A0A8T2P6K1"/>
<comment type="caution">
    <text evidence="2">The sequence shown here is derived from an EMBL/GenBank/DDBJ whole genome shotgun (WGS) entry which is preliminary data.</text>
</comment>
<dbReference type="Proteomes" id="UP000824540">
    <property type="component" value="Unassembled WGS sequence"/>
</dbReference>
<evidence type="ECO:0000313" key="3">
    <source>
        <dbReference type="Proteomes" id="UP000824540"/>
    </source>
</evidence>
<feature type="region of interest" description="Disordered" evidence="1">
    <location>
        <begin position="1"/>
        <end position="43"/>
    </location>
</feature>
<evidence type="ECO:0000313" key="2">
    <source>
        <dbReference type="EMBL" id="KAG9345168.1"/>
    </source>
</evidence>
<name>A0A8T2P6K1_9TELE</name>
<keyword evidence="3" id="KW-1185">Reference proteome</keyword>
<proteinExistence type="predicted"/>
<dbReference type="EMBL" id="JAFBMS010000018">
    <property type="protein sequence ID" value="KAG9345168.1"/>
    <property type="molecule type" value="Genomic_DNA"/>
</dbReference>
<evidence type="ECO:0000256" key="1">
    <source>
        <dbReference type="SAM" id="MobiDB-lite"/>
    </source>
</evidence>